<evidence type="ECO:0000313" key="3">
    <source>
        <dbReference type="Proteomes" id="UP000198318"/>
    </source>
</evidence>
<evidence type="ECO:0000313" key="2">
    <source>
        <dbReference type="EMBL" id="SNT13698.1"/>
    </source>
</evidence>
<feature type="region of interest" description="Disordered" evidence="1">
    <location>
        <begin position="37"/>
        <end position="69"/>
    </location>
</feature>
<proteinExistence type="predicted"/>
<keyword evidence="3" id="KW-1185">Reference proteome</keyword>
<accession>A0A239K7G9</accession>
<dbReference type="RefSeq" id="WP_089327337.1">
    <property type="nucleotide sequence ID" value="NZ_FZOR01000017.1"/>
</dbReference>
<reference evidence="2 3" key="1">
    <citation type="submission" date="2017-06" db="EMBL/GenBank/DDBJ databases">
        <authorList>
            <person name="Kim H.J."/>
            <person name="Triplett B.A."/>
        </authorList>
    </citation>
    <scope>NUCLEOTIDE SEQUENCE [LARGE SCALE GENOMIC DNA]</scope>
    <source>
        <strain evidence="2 3">DSM 44715</strain>
    </source>
</reference>
<dbReference type="AlphaFoldDB" id="A0A239K7G9"/>
<feature type="compositionally biased region" description="Polar residues" evidence="1">
    <location>
        <begin position="38"/>
        <end position="52"/>
    </location>
</feature>
<sequence length="69" mass="7502">MDVEKRLLRDAESFTNEITLLDEEGALARTLTVLGLTDSPNSEIEQNTSRAGRTQRPAPAGGPDYSDNP</sequence>
<name>A0A239K7G9_9ACTN</name>
<evidence type="ECO:0000256" key="1">
    <source>
        <dbReference type="SAM" id="MobiDB-lite"/>
    </source>
</evidence>
<protein>
    <submittedName>
        <fullName evidence="2">Uncharacterized protein</fullName>
    </submittedName>
</protein>
<gene>
    <name evidence="2" type="ORF">SAMN05443665_101718</name>
</gene>
<organism evidence="2 3">
    <name type="scientific">Actinomadura meyerae</name>
    <dbReference type="NCBI Taxonomy" id="240840"/>
    <lineage>
        <taxon>Bacteria</taxon>
        <taxon>Bacillati</taxon>
        <taxon>Actinomycetota</taxon>
        <taxon>Actinomycetes</taxon>
        <taxon>Streptosporangiales</taxon>
        <taxon>Thermomonosporaceae</taxon>
        <taxon>Actinomadura</taxon>
    </lineage>
</organism>
<dbReference type="Proteomes" id="UP000198318">
    <property type="component" value="Unassembled WGS sequence"/>
</dbReference>
<dbReference type="EMBL" id="FZOR01000017">
    <property type="protein sequence ID" value="SNT13698.1"/>
    <property type="molecule type" value="Genomic_DNA"/>
</dbReference>